<organism evidence="8 9">
    <name type="scientific">Notechis scutatus</name>
    <name type="common">mainland tiger snake</name>
    <dbReference type="NCBI Taxonomy" id="8663"/>
    <lineage>
        <taxon>Eukaryota</taxon>
        <taxon>Metazoa</taxon>
        <taxon>Chordata</taxon>
        <taxon>Craniata</taxon>
        <taxon>Vertebrata</taxon>
        <taxon>Euteleostomi</taxon>
        <taxon>Lepidosauria</taxon>
        <taxon>Squamata</taxon>
        <taxon>Bifurcata</taxon>
        <taxon>Unidentata</taxon>
        <taxon>Episquamata</taxon>
        <taxon>Toxicofera</taxon>
        <taxon>Serpentes</taxon>
        <taxon>Colubroidea</taxon>
        <taxon>Elapidae</taxon>
        <taxon>Hydrophiinae</taxon>
        <taxon>Notechis</taxon>
    </lineage>
</organism>
<evidence type="ECO:0000256" key="7">
    <source>
        <dbReference type="SAM" id="SignalP"/>
    </source>
</evidence>
<dbReference type="AlphaFoldDB" id="A0A6J1WCG1"/>
<evidence type="ECO:0000313" key="8">
    <source>
        <dbReference type="Proteomes" id="UP000504612"/>
    </source>
</evidence>
<evidence type="ECO:0000256" key="4">
    <source>
        <dbReference type="ARBA" id="ARBA00022989"/>
    </source>
</evidence>
<dbReference type="KEGG" id="nss:113432213"/>
<evidence type="ECO:0000256" key="5">
    <source>
        <dbReference type="ARBA" id="ARBA00023136"/>
    </source>
</evidence>
<dbReference type="SUPFAM" id="SSF161070">
    <property type="entry name" value="SNF-like"/>
    <property type="match status" value="1"/>
</dbReference>
<keyword evidence="3 6" id="KW-0812">Transmembrane</keyword>
<evidence type="ECO:0000256" key="1">
    <source>
        <dbReference type="ARBA" id="ARBA00004141"/>
    </source>
</evidence>
<evidence type="ECO:0000256" key="2">
    <source>
        <dbReference type="ARBA" id="ARBA00022448"/>
    </source>
</evidence>
<accession>A0A6J1WCG1</accession>
<evidence type="ECO:0000256" key="6">
    <source>
        <dbReference type="SAM" id="Phobius"/>
    </source>
</evidence>
<dbReference type="Pfam" id="PF00209">
    <property type="entry name" value="SNF"/>
    <property type="match status" value="1"/>
</dbReference>
<proteinExistence type="predicted"/>
<keyword evidence="8" id="KW-1185">Reference proteome</keyword>
<keyword evidence="7" id="KW-0732">Signal</keyword>
<dbReference type="GeneID" id="113432213"/>
<comment type="subcellular location">
    <subcellularLocation>
        <location evidence="1">Membrane</location>
        <topology evidence="1">Multi-pass membrane protein</topology>
    </subcellularLocation>
</comment>
<dbReference type="Proteomes" id="UP000504612">
    <property type="component" value="Unplaced"/>
</dbReference>
<dbReference type="RefSeq" id="XP_026550184.1">
    <property type="nucleotide sequence ID" value="XM_026694399.1"/>
</dbReference>
<evidence type="ECO:0000256" key="3">
    <source>
        <dbReference type="ARBA" id="ARBA00022692"/>
    </source>
</evidence>
<name>A0A6J1WCG1_9SAUR</name>
<dbReference type="PROSITE" id="PS50267">
    <property type="entry name" value="NA_NEUROTRAN_SYMP_3"/>
    <property type="match status" value="1"/>
</dbReference>
<feature type="transmembrane region" description="Helical" evidence="6">
    <location>
        <begin position="41"/>
        <end position="63"/>
    </location>
</feature>
<dbReference type="GO" id="GO:0005886">
    <property type="term" value="C:plasma membrane"/>
    <property type="evidence" value="ECO:0007669"/>
    <property type="project" value="TreeGrafter"/>
</dbReference>
<keyword evidence="2" id="KW-0813">Transport</keyword>
<sequence length="87" mass="9580">MLVFTGLPLFLMELSLGQYGATGPVSVWKCCPLLKGIGVGMLVVSSLVSLYYNVIIAWTFYYLSMSFQSPLPWSCDAPPNRPLCQAQ</sequence>
<dbReference type="PANTHER" id="PTHR11616">
    <property type="entry name" value="SODIUM/CHLORIDE DEPENDENT TRANSPORTER"/>
    <property type="match status" value="1"/>
</dbReference>
<evidence type="ECO:0000313" key="9">
    <source>
        <dbReference type="RefSeq" id="XP_026550184.1"/>
    </source>
</evidence>
<keyword evidence="5 6" id="KW-0472">Membrane</keyword>
<dbReference type="InterPro" id="IPR000175">
    <property type="entry name" value="Na/ntran_symport"/>
</dbReference>
<gene>
    <name evidence="9" type="primary">LOC113432213</name>
</gene>
<dbReference type="GO" id="GO:0089718">
    <property type="term" value="P:amino acid import across plasma membrane"/>
    <property type="evidence" value="ECO:0007669"/>
    <property type="project" value="TreeGrafter"/>
</dbReference>
<dbReference type="PANTHER" id="PTHR11616:SF318">
    <property type="entry name" value="TRANSPORTER"/>
    <property type="match status" value="1"/>
</dbReference>
<feature type="chain" id="PRO_5027068346" evidence="7">
    <location>
        <begin position="18"/>
        <end position="87"/>
    </location>
</feature>
<feature type="non-terminal residue" evidence="9">
    <location>
        <position position="87"/>
    </location>
</feature>
<dbReference type="GO" id="GO:0005283">
    <property type="term" value="F:amino acid:sodium symporter activity"/>
    <property type="evidence" value="ECO:0007669"/>
    <property type="project" value="TreeGrafter"/>
</dbReference>
<reference evidence="9" key="1">
    <citation type="submission" date="2025-08" db="UniProtKB">
        <authorList>
            <consortium name="RefSeq"/>
        </authorList>
    </citation>
    <scope>IDENTIFICATION</scope>
</reference>
<feature type="signal peptide" evidence="7">
    <location>
        <begin position="1"/>
        <end position="17"/>
    </location>
</feature>
<keyword evidence="4 6" id="KW-1133">Transmembrane helix</keyword>
<dbReference type="InterPro" id="IPR037272">
    <property type="entry name" value="SNS_sf"/>
</dbReference>
<protein>
    <submittedName>
        <fullName evidence="9">Sodium- and chloride-dependent glycine transporter 2-like</fullName>
    </submittedName>
</protein>